<keyword evidence="2 7" id="KW-0479">Metal-binding</keyword>
<dbReference type="Gene3D" id="3.30.930.10">
    <property type="entry name" value="Bira Bifunctional Protein, Domain 2"/>
    <property type="match status" value="1"/>
</dbReference>
<comment type="caution">
    <text evidence="10">The sequence shown here is derived from an EMBL/GenBank/DDBJ whole genome shotgun (WGS) entry which is preliminary data.</text>
</comment>
<dbReference type="HAMAP" id="MF_00252">
    <property type="entry name" value="Lys_tRNA_synth_class2"/>
    <property type="match status" value="1"/>
</dbReference>
<dbReference type="InterPro" id="IPR004364">
    <property type="entry name" value="Aa-tRNA-synt_II"/>
</dbReference>
<dbReference type="AlphaFoldDB" id="A0A1G2PZ70"/>
<dbReference type="EMBL" id="MHTA01000032">
    <property type="protein sequence ID" value="OHA53626.1"/>
    <property type="molecule type" value="Genomic_DNA"/>
</dbReference>
<name>A0A1G2PZ70_9BACT</name>
<dbReference type="InterPro" id="IPR002313">
    <property type="entry name" value="Lys-tRNA-ligase_II"/>
</dbReference>
<dbReference type="InterPro" id="IPR006195">
    <property type="entry name" value="aa-tRNA-synth_II"/>
</dbReference>
<dbReference type="InterPro" id="IPR004365">
    <property type="entry name" value="NA-bd_OB_tRNA"/>
</dbReference>
<dbReference type="InterPro" id="IPR012340">
    <property type="entry name" value="NA-bd_OB-fold"/>
</dbReference>
<dbReference type="PROSITE" id="PS50862">
    <property type="entry name" value="AA_TRNA_LIGASE_II"/>
    <property type="match status" value="1"/>
</dbReference>
<keyword evidence="7 8" id="KW-0460">Magnesium</keyword>
<gene>
    <name evidence="7" type="primary">lysS</name>
    <name evidence="10" type="ORF">A2Z62_02130</name>
</gene>
<dbReference type="PANTHER" id="PTHR42918:SF15">
    <property type="entry name" value="LYSINE--TRNA LIGASE, CHLOROPLASTIC_MITOCHONDRIAL"/>
    <property type="match status" value="1"/>
</dbReference>
<sequence length="489" mass="55696">MSAFEDIRNERLKKLELLKEKGVNPFPVSAKKSSDIAGVLGDFEKFSEKNKRLNIVGRIMAVRAHGGSIFFDLNDGTGKIQAYMKKDEIGEESFSLFSDTADIGDFAGISGVPFVTKKNEKSIKVSSWKILAKSLRPLPEKWHGLSDVEERFRKRYLDLLMNESVRRRFALRSKIISEIRKFLDKDGFLEVETPVLQTLAGGALAKPFKTHHNALDMDLYLRVAPELYLKRLLVGGFGKVYEISRNFRNEGIDATHNPEFTMLESYEAYRDAEYLMGFAEKLIKTAVVNSTGRDTVKFGENEINFGGEYQRVKYFDLFRKYVLIANPEKATKEDYALKAKQLGVEVKDFEGREKIMDNIYKKICRPKIVQPTFIVDYPAGTSPLAKRKEGNKDLIDRFQLVAGGYELINAFSELNDPIDQKERFKEQDKAKEGGDEEVSLSDEEYLEAMEYGMPPAAGFGLGIDRLVMLLTDTHNIKEVILFPTMRPNF</sequence>
<keyword evidence="3 7" id="KW-0547">Nucleotide-binding</keyword>
<evidence type="ECO:0000256" key="1">
    <source>
        <dbReference type="ARBA" id="ARBA00022598"/>
    </source>
</evidence>
<dbReference type="InterPro" id="IPR045864">
    <property type="entry name" value="aa-tRNA-synth_II/BPL/LPL"/>
</dbReference>
<dbReference type="PANTHER" id="PTHR42918">
    <property type="entry name" value="LYSYL-TRNA SYNTHETASE"/>
    <property type="match status" value="1"/>
</dbReference>
<evidence type="ECO:0000256" key="4">
    <source>
        <dbReference type="ARBA" id="ARBA00022840"/>
    </source>
</evidence>
<evidence type="ECO:0000256" key="2">
    <source>
        <dbReference type="ARBA" id="ARBA00022723"/>
    </source>
</evidence>
<dbReference type="GO" id="GO:0000287">
    <property type="term" value="F:magnesium ion binding"/>
    <property type="evidence" value="ECO:0007669"/>
    <property type="project" value="UniProtKB-UniRule"/>
</dbReference>
<feature type="binding site" evidence="7">
    <location>
        <position position="406"/>
    </location>
    <ligand>
        <name>Mg(2+)</name>
        <dbReference type="ChEBI" id="CHEBI:18420"/>
        <label>2</label>
    </ligand>
</feature>
<comment type="cofactor">
    <cofactor evidence="7 8">
        <name>Mg(2+)</name>
        <dbReference type="ChEBI" id="CHEBI:18420"/>
    </cofactor>
    <text evidence="7 8">Binds 3 Mg(2+) ions per subunit.</text>
</comment>
<protein>
    <recommendedName>
        <fullName evidence="7">Lysine--tRNA ligase</fullName>
        <ecNumber evidence="7">6.1.1.6</ecNumber>
    </recommendedName>
    <alternativeName>
        <fullName evidence="7">Lysyl-tRNA synthetase</fullName>
        <shortName evidence="7">LysRS</shortName>
    </alternativeName>
</protein>
<comment type="similarity">
    <text evidence="7">Belongs to the class-II aminoacyl-tRNA synthetase family.</text>
</comment>
<dbReference type="EC" id="6.1.1.6" evidence="7"/>
<keyword evidence="7" id="KW-0963">Cytoplasm</keyword>
<dbReference type="Gene3D" id="2.40.50.140">
    <property type="entry name" value="Nucleic acid-binding proteins"/>
    <property type="match status" value="1"/>
</dbReference>
<dbReference type="InterPro" id="IPR044136">
    <property type="entry name" value="Lys-tRNA-ligase_II_N"/>
</dbReference>
<dbReference type="GO" id="GO:0000049">
    <property type="term" value="F:tRNA binding"/>
    <property type="evidence" value="ECO:0007669"/>
    <property type="project" value="TreeGrafter"/>
</dbReference>
<dbReference type="NCBIfam" id="NF001756">
    <property type="entry name" value="PRK00484.1"/>
    <property type="match status" value="1"/>
</dbReference>
<feature type="domain" description="Aminoacyl-transfer RNA synthetases class-II family profile" evidence="9">
    <location>
        <begin position="169"/>
        <end position="487"/>
    </location>
</feature>
<evidence type="ECO:0000313" key="10">
    <source>
        <dbReference type="EMBL" id="OHA53626.1"/>
    </source>
</evidence>
<dbReference type="SUPFAM" id="SSF55681">
    <property type="entry name" value="Class II aaRS and biotin synthetases"/>
    <property type="match status" value="1"/>
</dbReference>
<evidence type="ECO:0000256" key="5">
    <source>
        <dbReference type="ARBA" id="ARBA00023146"/>
    </source>
</evidence>
<dbReference type="Pfam" id="PF00152">
    <property type="entry name" value="tRNA-synt_2"/>
    <property type="match status" value="1"/>
</dbReference>
<dbReference type="NCBIfam" id="TIGR00499">
    <property type="entry name" value="lysS_bact"/>
    <property type="match status" value="1"/>
</dbReference>
<comment type="subunit">
    <text evidence="7">Homodimer.</text>
</comment>
<dbReference type="GO" id="GO:0006430">
    <property type="term" value="P:lysyl-tRNA aminoacylation"/>
    <property type="evidence" value="ECO:0007669"/>
    <property type="project" value="UniProtKB-UniRule"/>
</dbReference>
<comment type="catalytic activity">
    <reaction evidence="6 7 8">
        <text>tRNA(Lys) + L-lysine + ATP = L-lysyl-tRNA(Lys) + AMP + diphosphate</text>
        <dbReference type="Rhea" id="RHEA:20792"/>
        <dbReference type="Rhea" id="RHEA-COMP:9696"/>
        <dbReference type="Rhea" id="RHEA-COMP:9697"/>
        <dbReference type="ChEBI" id="CHEBI:30616"/>
        <dbReference type="ChEBI" id="CHEBI:32551"/>
        <dbReference type="ChEBI" id="CHEBI:33019"/>
        <dbReference type="ChEBI" id="CHEBI:78442"/>
        <dbReference type="ChEBI" id="CHEBI:78529"/>
        <dbReference type="ChEBI" id="CHEBI:456215"/>
        <dbReference type="EC" id="6.1.1.6"/>
    </reaction>
</comment>
<evidence type="ECO:0000256" key="7">
    <source>
        <dbReference type="HAMAP-Rule" id="MF_00252"/>
    </source>
</evidence>
<dbReference type="InterPro" id="IPR018149">
    <property type="entry name" value="Lys-tRNA-synth_II_C"/>
</dbReference>
<evidence type="ECO:0000256" key="6">
    <source>
        <dbReference type="ARBA" id="ARBA00048573"/>
    </source>
</evidence>
<evidence type="ECO:0000256" key="8">
    <source>
        <dbReference type="RuleBase" id="RU000336"/>
    </source>
</evidence>
<dbReference type="GO" id="GO:0005524">
    <property type="term" value="F:ATP binding"/>
    <property type="evidence" value="ECO:0007669"/>
    <property type="project" value="UniProtKB-UniRule"/>
</dbReference>
<dbReference type="Proteomes" id="UP000177649">
    <property type="component" value="Unassembled WGS sequence"/>
</dbReference>
<proteinExistence type="inferred from homology"/>
<organism evidence="10 11">
    <name type="scientific">Candidatus Terrybacteria bacterium RIFCSPLOWO2_02_42_20</name>
    <dbReference type="NCBI Taxonomy" id="1802370"/>
    <lineage>
        <taxon>Bacteria</taxon>
        <taxon>Candidatus Terryibacteriota</taxon>
    </lineage>
</organism>
<dbReference type="PRINTS" id="PR00982">
    <property type="entry name" value="TRNASYNTHLYS"/>
</dbReference>
<evidence type="ECO:0000259" key="9">
    <source>
        <dbReference type="PROSITE" id="PS50862"/>
    </source>
</evidence>
<dbReference type="STRING" id="1802370.A2Z62_02130"/>
<reference evidence="10 11" key="1">
    <citation type="journal article" date="2016" name="Nat. Commun.">
        <title>Thousands of microbial genomes shed light on interconnected biogeochemical processes in an aquifer system.</title>
        <authorList>
            <person name="Anantharaman K."/>
            <person name="Brown C.T."/>
            <person name="Hug L.A."/>
            <person name="Sharon I."/>
            <person name="Castelle C.J."/>
            <person name="Probst A.J."/>
            <person name="Thomas B.C."/>
            <person name="Singh A."/>
            <person name="Wilkins M.J."/>
            <person name="Karaoz U."/>
            <person name="Brodie E.L."/>
            <person name="Williams K.H."/>
            <person name="Hubbard S.S."/>
            <person name="Banfield J.F."/>
        </authorList>
    </citation>
    <scope>NUCLEOTIDE SEQUENCE [LARGE SCALE GENOMIC DNA]</scope>
</reference>
<keyword evidence="1 7" id="KW-0436">Ligase</keyword>
<evidence type="ECO:0000256" key="3">
    <source>
        <dbReference type="ARBA" id="ARBA00022741"/>
    </source>
</evidence>
<dbReference type="CDD" id="cd04322">
    <property type="entry name" value="LysRS_N"/>
    <property type="match status" value="1"/>
</dbReference>
<dbReference type="SUPFAM" id="SSF50249">
    <property type="entry name" value="Nucleic acid-binding proteins"/>
    <property type="match status" value="1"/>
</dbReference>
<dbReference type="GO" id="GO:0004824">
    <property type="term" value="F:lysine-tRNA ligase activity"/>
    <property type="evidence" value="ECO:0007669"/>
    <property type="project" value="UniProtKB-UniRule"/>
</dbReference>
<dbReference type="Pfam" id="PF01336">
    <property type="entry name" value="tRNA_anti-codon"/>
    <property type="match status" value="1"/>
</dbReference>
<comment type="subcellular location">
    <subcellularLocation>
        <location evidence="7">Cytoplasm</location>
    </subcellularLocation>
</comment>
<dbReference type="CDD" id="cd00775">
    <property type="entry name" value="LysRS_core"/>
    <property type="match status" value="1"/>
</dbReference>
<accession>A0A1G2PZ70</accession>
<dbReference type="GO" id="GO:0005829">
    <property type="term" value="C:cytosol"/>
    <property type="evidence" value="ECO:0007669"/>
    <property type="project" value="TreeGrafter"/>
</dbReference>
<comment type="caution">
    <text evidence="7">Lacks conserved residue(s) required for the propagation of feature annotation.</text>
</comment>
<evidence type="ECO:0000313" key="11">
    <source>
        <dbReference type="Proteomes" id="UP000177649"/>
    </source>
</evidence>
<keyword evidence="4 7" id="KW-0067">ATP-binding</keyword>
<keyword evidence="7" id="KW-0648">Protein biosynthesis</keyword>
<keyword evidence="5 7" id="KW-0030">Aminoacyl-tRNA synthetase</keyword>
<feature type="binding site" evidence="7">
    <location>
        <position position="406"/>
    </location>
    <ligand>
        <name>Mg(2+)</name>
        <dbReference type="ChEBI" id="CHEBI:18420"/>
        <label>1</label>
    </ligand>
</feature>